<protein>
    <submittedName>
        <fullName evidence="1">ISKra4 family transposase</fullName>
    </submittedName>
</protein>
<evidence type="ECO:0000313" key="2">
    <source>
        <dbReference type="Proteomes" id="UP000318616"/>
    </source>
</evidence>
<accession>A0A552M9F3</accession>
<reference evidence="1 2" key="1">
    <citation type="submission" date="2019-01" db="EMBL/GenBank/DDBJ databases">
        <title>Coherence of Microcystis species and biogeography revealed through population genomics.</title>
        <authorList>
            <person name="Perez-Carrascal O.M."/>
            <person name="Terrat Y."/>
            <person name="Giani A."/>
            <person name="Fortin N."/>
            <person name="Tromas N."/>
            <person name="Shapiro B.J."/>
        </authorList>
    </citation>
    <scope>NUCLEOTIDE SEQUENCE [LARGE SCALE GENOMIC DNA]</scope>
    <source>
        <strain evidence="1">Mw_MB_S_20031200_S109D</strain>
    </source>
</reference>
<dbReference type="Proteomes" id="UP000318616">
    <property type="component" value="Unassembled WGS sequence"/>
</dbReference>
<dbReference type="EMBL" id="SFAP01000028">
    <property type="protein sequence ID" value="TRV29099.1"/>
    <property type="molecule type" value="Genomic_DNA"/>
</dbReference>
<name>A0A552M9F3_9CHRO</name>
<gene>
    <name evidence="1" type="ORF">EWV88_01850</name>
</gene>
<organism evidence="1 2">
    <name type="scientific">Microcystis wesenbergii Mw_MB_S_20031200_S109D</name>
    <dbReference type="NCBI Taxonomy" id="2486241"/>
    <lineage>
        <taxon>Bacteria</taxon>
        <taxon>Bacillati</taxon>
        <taxon>Cyanobacteriota</taxon>
        <taxon>Cyanophyceae</taxon>
        <taxon>Oscillatoriophycideae</taxon>
        <taxon>Chroococcales</taxon>
        <taxon>Microcystaceae</taxon>
        <taxon>Microcystis</taxon>
    </lineage>
</organism>
<comment type="caution">
    <text evidence="1">The sequence shown here is derived from an EMBL/GenBank/DDBJ whole genome shotgun (WGS) entry which is preliminary data.</text>
</comment>
<dbReference type="AlphaFoldDB" id="A0A552M9F3"/>
<dbReference type="NCBIfam" id="NF033572">
    <property type="entry name" value="transpos_ISKra4"/>
    <property type="match status" value="1"/>
</dbReference>
<evidence type="ECO:0000313" key="1">
    <source>
        <dbReference type="EMBL" id="TRV29099.1"/>
    </source>
</evidence>
<sequence length="364" mass="41687">MLNIPPEEQAQIDKYLIETAKILRKYTEPEKLKDFESIEVEVKHQLMEIVSPSIGEFFFSEGKEHQPGKTRKVKSIVGEIEIGHKQAQKFGLEGKSPISPALRKCCLRACAKTSYQQAEEDLFEMMSIKIGHSTLHRIVERHDLPPSQAETESEGVSVDGGKICLRSEKGQKGEWRDYKLVSLHDNICEAFFQDPEALRQWSREQPLSPILTCLGDGHDGVWNVMTIIGGKPVVIKREVLDWYHLKENLYKVGGSLKRLEWVEYLLWHGGVDVAIAELDCLQNKRARNFQSYLNKHRQRIPCYRKYQQLGIPIGSGDVESKIKQVGTRVKLAGARWNRDNAPRILRLRCAYLNRSPLLSIYAHS</sequence>
<proteinExistence type="predicted"/>